<evidence type="ECO:0000313" key="5">
    <source>
        <dbReference type="WBParaSite" id="DME_0000886101-mRNA-1"/>
    </source>
</evidence>
<organism evidence="3 5">
    <name type="scientific">Dracunculus medinensis</name>
    <name type="common">Guinea worm</name>
    <dbReference type="NCBI Taxonomy" id="318479"/>
    <lineage>
        <taxon>Eukaryota</taxon>
        <taxon>Metazoa</taxon>
        <taxon>Ecdysozoa</taxon>
        <taxon>Nematoda</taxon>
        <taxon>Chromadorea</taxon>
        <taxon>Rhabditida</taxon>
        <taxon>Spirurina</taxon>
        <taxon>Dracunculoidea</taxon>
        <taxon>Dracunculidae</taxon>
        <taxon>Dracunculus</taxon>
    </lineage>
</organism>
<evidence type="ECO:0000313" key="2">
    <source>
        <dbReference type="EMBL" id="VDN52748.1"/>
    </source>
</evidence>
<keyword evidence="1" id="KW-0812">Transmembrane</keyword>
<gene>
    <name evidence="2" type="ORF">DME_LOCUS2721</name>
</gene>
<dbReference type="Proteomes" id="UP000038040">
    <property type="component" value="Unplaced"/>
</dbReference>
<dbReference type="Proteomes" id="UP000274756">
    <property type="component" value="Unassembled WGS sequence"/>
</dbReference>
<dbReference type="PANTHER" id="PTHR38608">
    <property type="entry name" value="PROTEIN CBG07207"/>
    <property type="match status" value="1"/>
</dbReference>
<evidence type="ECO:0000313" key="4">
    <source>
        <dbReference type="Proteomes" id="UP000274756"/>
    </source>
</evidence>
<evidence type="ECO:0000313" key="3">
    <source>
        <dbReference type="Proteomes" id="UP000038040"/>
    </source>
</evidence>
<name>A0A0N4UM10_DRAME</name>
<accession>A0A0N4UM10</accession>
<dbReference type="WBParaSite" id="DME_0000886101-mRNA-1">
    <property type="protein sequence ID" value="DME_0000886101-mRNA-1"/>
    <property type="gene ID" value="DME_0000886101"/>
</dbReference>
<reference evidence="2 4" key="2">
    <citation type="submission" date="2018-11" db="EMBL/GenBank/DDBJ databases">
        <authorList>
            <consortium name="Pathogen Informatics"/>
        </authorList>
    </citation>
    <scope>NUCLEOTIDE SEQUENCE [LARGE SCALE GENOMIC DNA]</scope>
</reference>
<sequence>MIHVFNSPVECSTMSEFQKSKDSNDLFDGNNLNKRKITYYKDGRKMVDGKIEVEQNPTDLWTSALTRSVANEFKGLSNLKLFSVAYLNNAYRMQPKKFYIYILLAINALLLLIAFCCKIFC</sequence>
<dbReference type="OrthoDB" id="5798700at2759"/>
<keyword evidence="1" id="KW-0472">Membrane</keyword>
<evidence type="ECO:0000256" key="1">
    <source>
        <dbReference type="SAM" id="Phobius"/>
    </source>
</evidence>
<protein>
    <submittedName>
        <fullName evidence="2 5">Uncharacterized protein</fullName>
    </submittedName>
</protein>
<dbReference type="EMBL" id="UYYG01000076">
    <property type="protein sequence ID" value="VDN52748.1"/>
    <property type="molecule type" value="Genomic_DNA"/>
</dbReference>
<dbReference type="AlphaFoldDB" id="A0A0N4UM10"/>
<dbReference type="PANTHER" id="PTHR38608:SF3">
    <property type="entry name" value="TNP_DDE_DOM DOMAIN-CONTAINING PROTEIN"/>
    <property type="match status" value="1"/>
</dbReference>
<feature type="transmembrane region" description="Helical" evidence="1">
    <location>
        <begin position="98"/>
        <end position="120"/>
    </location>
</feature>
<reference evidence="5" key="1">
    <citation type="submission" date="2017-02" db="UniProtKB">
        <authorList>
            <consortium name="WormBaseParasite"/>
        </authorList>
    </citation>
    <scope>IDENTIFICATION</scope>
</reference>
<proteinExistence type="predicted"/>
<keyword evidence="4" id="KW-1185">Reference proteome</keyword>
<keyword evidence="1" id="KW-1133">Transmembrane helix</keyword>